<dbReference type="Proteomes" id="UP000244722">
    <property type="component" value="Unassembled WGS sequence"/>
</dbReference>
<evidence type="ECO:0000313" key="3">
    <source>
        <dbReference type="Proteomes" id="UP000244722"/>
    </source>
</evidence>
<protein>
    <recommendedName>
        <fullName evidence="4">Secreted protein</fullName>
    </recommendedName>
</protein>
<dbReference type="AlphaFoldDB" id="A0A2T6ZF11"/>
<gene>
    <name evidence="2" type="ORF">B9Z19DRAFT_1093659</name>
</gene>
<evidence type="ECO:0000256" key="1">
    <source>
        <dbReference type="SAM" id="SignalP"/>
    </source>
</evidence>
<accession>A0A2T6ZF11</accession>
<sequence>MQRRFTAQLCCCTVIVSGWILGGYCASSVCEFSCASRLCGFFVRLVYHFSDYLLGQFCILRRGKEVANGK</sequence>
<reference evidence="2 3" key="1">
    <citation type="submission" date="2017-04" db="EMBL/GenBank/DDBJ databases">
        <title>Draft genome sequence of Tuber borchii Vittad., a whitish edible truffle.</title>
        <authorList>
            <consortium name="DOE Joint Genome Institute"/>
            <person name="Murat C."/>
            <person name="Kuo A."/>
            <person name="Barry K.W."/>
            <person name="Clum A."/>
            <person name="Dockter R.B."/>
            <person name="Fauchery L."/>
            <person name="Iotti M."/>
            <person name="Kohler A."/>
            <person name="Labutti K."/>
            <person name="Lindquist E.A."/>
            <person name="Lipzen A."/>
            <person name="Ohm R.A."/>
            <person name="Wang M."/>
            <person name="Grigoriev I.V."/>
            <person name="Zambonelli A."/>
            <person name="Martin F.M."/>
        </authorList>
    </citation>
    <scope>NUCLEOTIDE SEQUENCE [LARGE SCALE GENOMIC DNA]</scope>
    <source>
        <strain evidence="2 3">Tbo3840</strain>
    </source>
</reference>
<proteinExistence type="predicted"/>
<keyword evidence="1" id="KW-0732">Signal</keyword>
<comment type="caution">
    <text evidence="2">The sequence shown here is derived from an EMBL/GenBank/DDBJ whole genome shotgun (WGS) entry which is preliminary data.</text>
</comment>
<evidence type="ECO:0000313" key="2">
    <source>
        <dbReference type="EMBL" id="PUU74087.1"/>
    </source>
</evidence>
<dbReference type="EMBL" id="NESQ01000323">
    <property type="protein sequence ID" value="PUU74087.1"/>
    <property type="molecule type" value="Genomic_DNA"/>
</dbReference>
<keyword evidence="3" id="KW-1185">Reference proteome</keyword>
<name>A0A2T6ZF11_TUBBO</name>
<feature type="chain" id="PRO_5015446404" description="Secreted protein" evidence="1">
    <location>
        <begin position="27"/>
        <end position="70"/>
    </location>
</feature>
<feature type="signal peptide" evidence="1">
    <location>
        <begin position="1"/>
        <end position="26"/>
    </location>
</feature>
<evidence type="ECO:0008006" key="4">
    <source>
        <dbReference type="Google" id="ProtNLM"/>
    </source>
</evidence>
<organism evidence="2 3">
    <name type="scientific">Tuber borchii</name>
    <name type="common">White truffle</name>
    <dbReference type="NCBI Taxonomy" id="42251"/>
    <lineage>
        <taxon>Eukaryota</taxon>
        <taxon>Fungi</taxon>
        <taxon>Dikarya</taxon>
        <taxon>Ascomycota</taxon>
        <taxon>Pezizomycotina</taxon>
        <taxon>Pezizomycetes</taxon>
        <taxon>Pezizales</taxon>
        <taxon>Tuberaceae</taxon>
        <taxon>Tuber</taxon>
    </lineage>
</organism>